<gene>
    <name evidence="11" type="ORF">ACFFVD_04155</name>
</gene>
<dbReference type="PANTHER" id="PTHR47354">
    <property type="entry name" value="NADH OXIDOREDUCTASE HCR"/>
    <property type="match status" value="1"/>
</dbReference>
<dbReference type="SUPFAM" id="SSF63380">
    <property type="entry name" value="Riboflavin synthase domain-like"/>
    <property type="match status" value="1"/>
</dbReference>
<evidence type="ECO:0000313" key="12">
    <source>
        <dbReference type="Proteomes" id="UP001589700"/>
    </source>
</evidence>
<dbReference type="InterPro" id="IPR017938">
    <property type="entry name" value="Riboflavin_synthase-like_b-brl"/>
</dbReference>
<dbReference type="InterPro" id="IPR001433">
    <property type="entry name" value="OxRdtase_FAD/NAD-bd"/>
</dbReference>
<keyword evidence="3" id="KW-0001">2Fe-2S</keyword>
<dbReference type="PROSITE" id="PS51085">
    <property type="entry name" value="2FE2S_FER_2"/>
    <property type="match status" value="1"/>
</dbReference>
<evidence type="ECO:0000256" key="7">
    <source>
        <dbReference type="ARBA" id="ARBA00023004"/>
    </source>
</evidence>
<evidence type="ECO:0000256" key="2">
    <source>
        <dbReference type="ARBA" id="ARBA00022630"/>
    </source>
</evidence>
<proteinExistence type="predicted"/>
<dbReference type="InterPro" id="IPR036010">
    <property type="entry name" value="2Fe-2S_ferredoxin-like_sf"/>
</dbReference>
<dbReference type="PROSITE" id="PS51384">
    <property type="entry name" value="FAD_FR"/>
    <property type="match status" value="1"/>
</dbReference>
<dbReference type="Gene3D" id="3.10.20.30">
    <property type="match status" value="1"/>
</dbReference>
<dbReference type="EC" id="1.14.19.-" evidence="11"/>
<dbReference type="InterPro" id="IPR050415">
    <property type="entry name" value="MRET"/>
</dbReference>
<keyword evidence="6 11" id="KW-0560">Oxidoreductase</keyword>
<evidence type="ECO:0000256" key="8">
    <source>
        <dbReference type="ARBA" id="ARBA00023014"/>
    </source>
</evidence>
<dbReference type="EMBL" id="JBHMDY010000002">
    <property type="protein sequence ID" value="MFB9258986.1"/>
    <property type="molecule type" value="Genomic_DNA"/>
</dbReference>
<feature type="domain" description="2Fe-2S ferredoxin-type" evidence="9">
    <location>
        <begin position="698"/>
        <end position="776"/>
    </location>
</feature>
<dbReference type="RefSeq" id="WP_380023092.1">
    <property type="nucleotide sequence ID" value="NZ_JBHMDY010000002.1"/>
</dbReference>
<dbReference type="Gene3D" id="2.40.30.10">
    <property type="entry name" value="Translation factors"/>
    <property type="match status" value="1"/>
</dbReference>
<comment type="cofactor">
    <cofactor evidence="1">
        <name>FAD</name>
        <dbReference type="ChEBI" id="CHEBI:57692"/>
    </cofactor>
</comment>
<sequence length="776" mass="85098">MTLAAPNDPATGADTGHAGTGLAAELGALYTRAKAAVGPDDLAHIRNVTAYGEAIDARRRELLREGGPRAVRRATALELAYRLMQFSELGHNIIHGSYDHLPDCGEYHSDRYRWDFNVDTDHWKTMHHVGHHPNTNIVGRDHDLGYSILRGSAGQDWYGHHLGQVAMISALAAMAPLAAPFFLSNIARKVGGHRFLSSYTLRSPARIARADMRRRFVDEPFRSGWKPLPTLAANYLGGVTGYMSVLFLVFIEHHAGELELFTDPGPDETADQYYERQIRATRNFLPSTQMDDALTRLLEAEVPFENRPDLRIFYGGLDTHIEHHLFPDLPPSMQRKIAPEVREIALRHGLPYHETPLLETVPLIAKTVTGLSVPFGEREFSRPRDLLRDPAGLARRVAAGLRYRRLPESPYLDKPRFHNVPARVVETTPVAGGQALSVRLARPRGWEDVRWDAGAYVSVRVEVDDDNPAGSDRTELVRQYSLVHDSVGQEDGNLPDLEFCVKRVADGRVSNRLNDSLKPGAWVTLVGVPQSTGDFALPAADNGVATPKSLHIAGGVGITPIIALLRRLARDAGSYCDATLLYFNRDERSIIFESELRELARDAGITLHLFTDAPATGSPAAHSPFTGGDLRTGRLSPELLAEMVPDLAERETYVCAPAAVIDHARGWLRDLGQPAERFHAESFTAPELERPTDDGSRYTVRFARTGTSVEIDGGTTLLEAADRAGITVPTGCERGLCKACVTTKLGGTTSAEGSGPAQDRITVCNAMACTDIELDL</sequence>
<dbReference type="Pfam" id="PF00175">
    <property type="entry name" value="NAD_binding_1"/>
    <property type="match status" value="1"/>
</dbReference>
<organism evidence="11 12">
    <name type="scientific">Dietzia aerolata</name>
    <dbReference type="NCBI Taxonomy" id="595984"/>
    <lineage>
        <taxon>Bacteria</taxon>
        <taxon>Bacillati</taxon>
        <taxon>Actinomycetota</taxon>
        <taxon>Actinomycetes</taxon>
        <taxon>Mycobacteriales</taxon>
        <taxon>Dietziaceae</taxon>
        <taxon>Dietzia</taxon>
    </lineage>
</organism>
<dbReference type="InterPro" id="IPR039261">
    <property type="entry name" value="FNR_nucleotide-bd"/>
</dbReference>
<keyword evidence="5" id="KW-0274">FAD</keyword>
<evidence type="ECO:0000256" key="4">
    <source>
        <dbReference type="ARBA" id="ARBA00022723"/>
    </source>
</evidence>
<evidence type="ECO:0000256" key="6">
    <source>
        <dbReference type="ARBA" id="ARBA00023002"/>
    </source>
</evidence>
<comment type="caution">
    <text evidence="11">The sequence shown here is derived from an EMBL/GenBank/DDBJ whole genome shotgun (WGS) entry which is preliminary data.</text>
</comment>
<keyword evidence="7" id="KW-0408">Iron</keyword>
<dbReference type="CDD" id="cd00207">
    <property type="entry name" value="fer2"/>
    <property type="match status" value="1"/>
</dbReference>
<name>A0ABV5JMV3_9ACTN</name>
<dbReference type="Proteomes" id="UP001589700">
    <property type="component" value="Unassembled WGS sequence"/>
</dbReference>
<dbReference type="Gene3D" id="3.40.50.80">
    <property type="entry name" value="Nucleotide-binding domain of ferredoxin-NADP reductase (FNR) module"/>
    <property type="match status" value="1"/>
</dbReference>
<dbReference type="InterPro" id="IPR005804">
    <property type="entry name" value="FA_desaturase_dom"/>
</dbReference>
<dbReference type="Pfam" id="PF00487">
    <property type="entry name" value="FA_desaturase"/>
    <property type="match status" value="1"/>
</dbReference>
<evidence type="ECO:0000256" key="5">
    <source>
        <dbReference type="ARBA" id="ARBA00022827"/>
    </source>
</evidence>
<feature type="domain" description="FAD-binding FR-type" evidence="10">
    <location>
        <begin position="417"/>
        <end position="538"/>
    </location>
</feature>
<evidence type="ECO:0000313" key="11">
    <source>
        <dbReference type="EMBL" id="MFB9258986.1"/>
    </source>
</evidence>
<dbReference type="InterPro" id="IPR017927">
    <property type="entry name" value="FAD-bd_FR_type"/>
</dbReference>
<accession>A0ABV5JMV3</accession>
<evidence type="ECO:0000259" key="9">
    <source>
        <dbReference type="PROSITE" id="PS51085"/>
    </source>
</evidence>
<dbReference type="SUPFAM" id="SSF52343">
    <property type="entry name" value="Ferredoxin reductase-like, C-terminal NADP-linked domain"/>
    <property type="match status" value="1"/>
</dbReference>
<protein>
    <submittedName>
        <fullName evidence="11">Fatty acid desaturase</fullName>
        <ecNumber evidence="11">1.14.19.-</ecNumber>
    </submittedName>
</protein>
<dbReference type="SUPFAM" id="SSF54292">
    <property type="entry name" value="2Fe-2S ferredoxin-like"/>
    <property type="match status" value="1"/>
</dbReference>
<evidence type="ECO:0000256" key="1">
    <source>
        <dbReference type="ARBA" id="ARBA00001974"/>
    </source>
</evidence>
<dbReference type="Pfam" id="PF00111">
    <property type="entry name" value="Fer2"/>
    <property type="match status" value="1"/>
</dbReference>
<evidence type="ECO:0000259" key="10">
    <source>
        <dbReference type="PROSITE" id="PS51384"/>
    </source>
</evidence>
<reference evidence="11 12" key="1">
    <citation type="submission" date="2024-09" db="EMBL/GenBank/DDBJ databases">
        <authorList>
            <person name="Sun Q."/>
            <person name="Mori K."/>
        </authorList>
    </citation>
    <scope>NUCLEOTIDE SEQUENCE [LARGE SCALE GENOMIC DNA]</scope>
    <source>
        <strain evidence="11 12">CCM 7659</strain>
    </source>
</reference>
<keyword evidence="8" id="KW-0411">Iron-sulfur</keyword>
<keyword evidence="2" id="KW-0285">Flavoprotein</keyword>
<dbReference type="InterPro" id="IPR012675">
    <property type="entry name" value="Beta-grasp_dom_sf"/>
</dbReference>
<keyword evidence="4" id="KW-0479">Metal-binding</keyword>
<dbReference type="PANTHER" id="PTHR47354:SF6">
    <property type="entry name" value="NADH OXIDOREDUCTASE HCR"/>
    <property type="match status" value="1"/>
</dbReference>
<evidence type="ECO:0000256" key="3">
    <source>
        <dbReference type="ARBA" id="ARBA00022714"/>
    </source>
</evidence>
<keyword evidence="12" id="KW-1185">Reference proteome</keyword>
<dbReference type="GO" id="GO:0016491">
    <property type="term" value="F:oxidoreductase activity"/>
    <property type="evidence" value="ECO:0007669"/>
    <property type="project" value="UniProtKB-KW"/>
</dbReference>
<dbReference type="InterPro" id="IPR001041">
    <property type="entry name" value="2Fe-2S_ferredoxin-type"/>
</dbReference>